<evidence type="ECO:0000256" key="5">
    <source>
        <dbReference type="ARBA" id="ARBA00022679"/>
    </source>
</evidence>
<feature type="transmembrane region" description="Helical" evidence="10">
    <location>
        <begin position="21"/>
        <end position="41"/>
    </location>
</feature>
<organism evidence="11 12">
    <name type="scientific">Nonomuraea purpurea</name>
    <dbReference type="NCBI Taxonomy" id="1849276"/>
    <lineage>
        <taxon>Bacteria</taxon>
        <taxon>Bacillati</taxon>
        <taxon>Actinomycetota</taxon>
        <taxon>Actinomycetes</taxon>
        <taxon>Streptosporangiales</taxon>
        <taxon>Streptosporangiaceae</taxon>
        <taxon>Nonomuraea</taxon>
    </lineage>
</organism>
<dbReference type="NCBIfam" id="TIGR01474">
    <property type="entry name" value="ubiA_proteo"/>
    <property type="match status" value="1"/>
</dbReference>
<dbReference type="InterPro" id="IPR030470">
    <property type="entry name" value="UbiA_prenylTrfase_CS"/>
</dbReference>
<feature type="transmembrane region" description="Helical" evidence="10">
    <location>
        <begin position="235"/>
        <end position="256"/>
    </location>
</feature>
<evidence type="ECO:0000256" key="9">
    <source>
        <dbReference type="NCBIfam" id="TIGR01474"/>
    </source>
</evidence>
<comment type="similarity">
    <text evidence="3">Belongs to the UbiA prenyltransferase family.</text>
</comment>
<keyword evidence="6 10" id="KW-0812">Transmembrane</keyword>
<dbReference type="InterPro" id="IPR044878">
    <property type="entry name" value="UbiA_sf"/>
</dbReference>
<protein>
    <recommendedName>
        <fullName evidence="9">4-hydroxybenzoate octaprenyltransferase</fullName>
        <ecNumber evidence="9">2.5.1.39</ecNumber>
    </recommendedName>
</protein>
<keyword evidence="7 10" id="KW-1133">Transmembrane helix</keyword>
<keyword evidence="12" id="KW-1185">Reference proteome</keyword>
<evidence type="ECO:0000256" key="8">
    <source>
        <dbReference type="ARBA" id="ARBA00023136"/>
    </source>
</evidence>
<evidence type="ECO:0000313" key="11">
    <source>
        <dbReference type="EMBL" id="MFC4008971.1"/>
    </source>
</evidence>
<feature type="transmembrane region" description="Helical" evidence="10">
    <location>
        <begin position="166"/>
        <end position="189"/>
    </location>
</feature>
<feature type="transmembrane region" description="Helical" evidence="10">
    <location>
        <begin position="209"/>
        <end position="229"/>
    </location>
</feature>
<evidence type="ECO:0000256" key="2">
    <source>
        <dbReference type="ARBA" id="ARBA00004141"/>
    </source>
</evidence>
<evidence type="ECO:0000256" key="7">
    <source>
        <dbReference type="ARBA" id="ARBA00022989"/>
    </source>
</evidence>
<dbReference type="GO" id="GO:0008412">
    <property type="term" value="F:4-hydroxybenzoate polyprenyltransferase activity"/>
    <property type="evidence" value="ECO:0007669"/>
    <property type="project" value="UniProtKB-EC"/>
</dbReference>
<feature type="transmembrane region" description="Helical" evidence="10">
    <location>
        <begin position="268"/>
        <end position="288"/>
    </location>
</feature>
<dbReference type="PANTHER" id="PTHR11048:SF28">
    <property type="entry name" value="4-HYDROXYBENZOATE POLYPRENYLTRANSFERASE, MITOCHONDRIAL"/>
    <property type="match status" value="1"/>
</dbReference>
<feature type="transmembrane region" description="Helical" evidence="10">
    <location>
        <begin position="90"/>
        <end position="110"/>
    </location>
</feature>
<keyword evidence="8 10" id="KW-0472">Membrane</keyword>
<comment type="subcellular location">
    <subcellularLocation>
        <location evidence="2">Membrane</location>
        <topology evidence="2">Multi-pass membrane protein</topology>
    </subcellularLocation>
</comment>
<dbReference type="Gene3D" id="1.10.357.140">
    <property type="entry name" value="UbiA prenyltransferase"/>
    <property type="match status" value="1"/>
</dbReference>
<comment type="caution">
    <text evidence="11">The sequence shown here is derived from an EMBL/GenBank/DDBJ whole genome shotgun (WGS) entry which is preliminary data.</text>
</comment>
<evidence type="ECO:0000313" key="12">
    <source>
        <dbReference type="Proteomes" id="UP001595851"/>
    </source>
</evidence>
<name>A0ABV8G4N5_9ACTN</name>
<dbReference type="PROSITE" id="PS00943">
    <property type="entry name" value="UBIA"/>
    <property type="match status" value="1"/>
</dbReference>
<dbReference type="CDD" id="cd13959">
    <property type="entry name" value="PT_UbiA_COQ2"/>
    <property type="match status" value="1"/>
</dbReference>
<evidence type="ECO:0000256" key="1">
    <source>
        <dbReference type="ARBA" id="ARBA00001946"/>
    </source>
</evidence>
<keyword evidence="4" id="KW-1003">Cell membrane</keyword>
<keyword evidence="4" id="KW-0997">Cell inner membrane</keyword>
<sequence length="290" mass="31965">MVHRAIVRFGAYARLVRLDRPIGIWLLMWPALWALWLSSNGDPDERVFLVFIAGTVLTRSAGCAINDFADRQYDGHVARTKGRPLVTGEVRPAEAVGLCCVLGVAALGLVSTLNRQTQVLALAGGVLLLTYPLMKRFFPAPQLYLGAAFTWSVPMAFAAHDGGMPRAAWLLFAAGLLWTVAYDTMYAMVDRDDDRALGIRSTAILFGDADRLVVGIMQAAMLITIWLAGRELHLGAWYAAGVTAASLFALHQQFLIRRRDRRQCLKAFANNNYVGMVIFAGIALEYLFRS</sequence>
<dbReference type="HAMAP" id="MF_01635">
    <property type="entry name" value="UbiA"/>
    <property type="match status" value="1"/>
</dbReference>
<dbReference type="Pfam" id="PF01040">
    <property type="entry name" value="UbiA"/>
    <property type="match status" value="1"/>
</dbReference>
<evidence type="ECO:0000256" key="3">
    <source>
        <dbReference type="ARBA" id="ARBA00005985"/>
    </source>
</evidence>
<reference evidence="12" key="1">
    <citation type="journal article" date="2019" name="Int. J. Syst. Evol. Microbiol.">
        <title>The Global Catalogue of Microorganisms (GCM) 10K type strain sequencing project: providing services to taxonomists for standard genome sequencing and annotation.</title>
        <authorList>
            <consortium name="The Broad Institute Genomics Platform"/>
            <consortium name="The Broad Institute Genome Sequencing Center for Infectious Disease"/>
            <person name="Wu L."/>
            <person name="Ma J."/>
        </authorList>
    </citation>
    <scope>NUCLEOTIDE SEQUENCE [LARGE SCALE GENOMIC DNA]</scope>
    <source>
        <strain evidence="12">TBRC 1276</strain>
    </source>
</reference>
<dbReference type="EMBL" id="JBHSBI010000008">
    <property type="protein sequence ID" value="MFC4008971.1"/>
    <property type="molecule type" value="Genomic_DNA"/>
</dbReference>
<evidence type="ECO:0000256" key="10">
    <source>
        <dbReference type="SAM" id="Phobius"/>
    </source>
</evidence>
<gene>
    <name evidence="11" type="primary">ubiA</name>
    <name evidence="11" type="ORF">ACFOY2_17200</name>
</gene>
<evidence type="ECO:0000256" key="4">
    <source>
        <dbReference type="ARBA" id="ARBA00022519"/>
    </source>
</evidence>
<keyword evidence="5 11" id="KW-0808">Transferase</keyword>
<evidence type="ECO:0000256" key="6">
    <source>
        <dbReference type="ARBA" id="ARBA00022692"/>
    </source>
</evidence>
<proteinExistence type="inferred from homology"/>
<dbReference type="EC" id="2.5.1.39" evidence="9"/>
<feature type="transmembrane region" description="Helical" evidence="10">
    <location>
        <begin position="116"/>
        <end position="134"/>
    </location>
</feature>
<comment type="cofactor">
    <cofactor evidence="1">
        <name>Mg(2+)</name>
        <dbReference type="ChEBI" id="CHEBI:18420"/>
    </cofactor>
</comment>
<dbReference type="InterPro" id="IPR000537">
    <property type="entry name" value="UbiA_prenyltransferase"/>
</dbReference>
<dbReference type="RefSeq" id="WP_379529036.1">
    <property type="nucleotide sequence ID" value="NZ_JBHSBI010000008.1"/>
</dbReference>
<accession>A0ABV8G4N5</accession>
<dbReference type="InterPro" id="IPR039653">
    <property type="entry name" value="Prenyltransferase"/>
</dbReference>
<dbReference type="Gene3D" id="1.20.120.1780">
    <property type="entry name" value="UbiA prenyltransferase"/>
    <property type="match status" value="1"/>
</dbReference>
<dbReference type="InterPro" id="IPR006370">
    <property type="entry name" value="HB_polyprenyltransferase-like"/>
</dbReference>
<dbReference type="PANTHER" id="PTHR11048">
    <property type="entry name" value="PRENYLTRANSFERASES"/>
    <property type="match status" value="1"/>
</dbReference>
<dbReference type="Proteomes" id="UP001595851">
    <property type="component" value="Unassembled WGS sequence"/>
</dbReference>